<dbReference type="EMBL" id="AYSV01000005">
    <property type="protein sequence ID" value="ETD73029.1"/>
    <property type="molecule type" value="Genomic_DNA"/>
</dbReference>
<protein>
    <submittedName>
        <fullName evidence="2">Uncharacterized protein</fullName>
    </submittedName>
</protein>
<dbReference type="PATRIC" id="fig|1414851.3.peg.156"/>
<accession>V8G939</accession>
<evidence type="ECO:0000256" key="1">
    <source>
        <dbReference type="SAM" id="MobiDB-lite"/>
    </source>
</evidence>
<evidence type="ECO:0000313" key="3">
    <source>
        <dbReference type="Proteomes" id="UP000018766"/>
    </source>
</evidence>
<dbReference type="AlphaFoldDB" id="V8G939"/>
<dbReference type="Proteomes" id="UP000018766">
    <property type="component" value="Unassembled WGS sequence"/>
</dbReference>
<gene>
    <name evidence="2" type="ORF">V757_00725</name>
</gene>
<reference evidence="2 3" key="1">
    <citation type="submission" date="2013-11" db="EMBL/GenBank/DDBJ databases">
        <title>Genomic analysis of Pelistega sp. HM-7.</title>
        <authorList>
            <person name="Kumbhare S.V."/>
            <person name="Shetty S.A."/>
            <person name="Sharma O."/>
            <person name="Dhotre D.P."/>
        </authorList>
    </citation>
    <scope>NUCLEOTIDE SEQUENCE [LARGE SCALE GENOMIC DNA]</scope>
    <source>
        <strain evidence="2 3">HM-7</strain>
    </source>
</reference>
<name>V8G939_9BURK</name>
<proteinExistence type="predicted"/>
<comment type="caution">
    <text evidence="2">The sequence shown here is derived from an EMBL/GenBank/DDBJ whole genome shotgun (WGS) entry which is preliminary data.</text>
</comment>
<sequence>MRWHNTRHILDLALFDAARQASLAYAQPEVLEQTFEQSLNPLFISHTTKTPTKITRYRQAYFDDIHKQTNLAPWQITIHTPTQQHFIDFQRKDLPIALQKGLIGIDNNYQKEQDTQKGLGKLSGQRIFDANTLSLSLIYPYKPIVPGISYIFKQFSSTHNYANQLLKKGFLPIRHSVKLTMQSHPLRWPSLQNGKVINLAYTDQIPSNHSQQLSPSPLTNCHGIWCTKHSLLSKQNESKHLPSNQPSSSPIPEYPPSVLIEPSNNSENSIKYPIISKQNGNQIENTLSLGYSEDHTEHHPLCGISLCCSE</sequence>
<evidence type="ECO:0000313" key="2">
    <source>
        <dbReference type="EMBL" id="ETD73029.1"/>
    </source>
</evidence>
<feature type="region of interest" description="Disordered" evidence="1">
    <location>
        <begin position="236"/>
        <end position="262"/>
    </location>
</feature>
<keyword evidence="3" id="KW-1185">Reference proteome</keyword>
<organism evidence="2 3">
    <name type="scientific">Pelistega indica</name>
    <dbReference type="NCBI Taxonomy" id="1414851"/>
    <lineage>
        <taxon>Bacteria</taxon>
        <taxon>Pseudomonadati</taxon>
        <taxon>Pseudomonadota</taxon>
        <taxon>Betaproteobacteria</taxon>
        <taxon>Burkholderiales</taxon>
        <taxon>Alcaligenaceae</taxon>
        <taxon>Pelistega</taxon>
    </lineage>
</organism>
<feature type="compositionally biased region" description="Polar residues" evidence="1">
    <location>
        <begin position="236"/>
        <end position="245"/>
    </location>
</feature>